<dbReference type="Pfam" id="PF09940">
    <property type="entry name" value="DUF2172"/>
    <property type="match status" value="1"/>
</dbReference>
<gene>
    <name evidence="4" type="ORF">ZA01_02935</name>
</gene>
<evidence type="ECO:0000313" key="4">
    <source>
        <dbReference type="EMBL" id="TWO27274.1"/>
    </source>
</evidence>
<dbReference type="Pfam" id="PF16254">
    <property type="entry name" value="DUF4910"/>
    <property type="match status" value="1"/>
</dbReference>
<name>A0ABY3G662_9BACT</name>
<accession>A0ABY3G662</accession>
<organism evidence="4 5">
    <name type="scientific">Campylobacter insulaenigrae</name>
    <dbReference type="NCBI Taxonomy" id="260714"/>
    <lineage>
        <taxon>Bacteria</taxon>
        <taxon>Pseudomonadati</taxon>
        <taxon>Campylobacterota</taxon>
        <taxon>Epsilonproteobacteria</taxon>
        <taxon>Campylobacterales</taxon>
        <taxon>Campylobacteraceae</taxon>
        <taxon>Campylobacter</taxon>
    </lineage>
</organism>
<dbReference type="Gene3D" id="3.40.630.10">
    <property type="entry name" value="Zn peptidases"/>
    <property type="match status" value="1"/>
</dbReference>
<dbReference type="InterPro" id="IPR032589">
    <property type="entry name" value="DUF4910"/>
</dbReference>
<dbReference type="Gene3D" id="3.50.30.90">
    <property type="match status" value="1"/>
</dbReference>
<protein>
    <submittedName>
        <fullName evidence="4">DUF4910 domain-containing protein</fullName>
    </submittedName>
</protein>
<evidence type="ECO:0000259" key="3">
    <source>
        <dbReference type="Pfam" id="PF16254"/>
    </source>
</evidence>
<evidence type="ECO:0000313" key="5">
    <source>
        <dbReference type="Proteomes" id="UP000321614"/>
    </source>
</evidence>
<feature type="domain" description="DUF2172" evidence="1">
    <location>
        <begin position="85"/>
        <end position="175"/>
    </location>
</feature>
<feature type="domain" description="UCP01524 winged helix-turn-helix" evidence="2">
    <location>
        <begin position="377"/>
        <end position="450"/>
    </location>
</feature>
<feature type="domain" description="DUF4910" evidence="3">
    <location>
        <begin position="32"/>
        <end position="375"/>
    </location>
</feature>
<comment type="caution">
    <text evidence="4">The sequence shown here is derived from an EMBL/GenBank/DDBJ whole genome shotgun (WGS) entry which is preliminary data.</text>
</comment>
<dbReference type="InterPro" id="IPR036388">
    <property type="entry name" value="WH-like_DNA-bd_sf"/>
</dbReference>
<dbReference type="InterPro" id="IPR012353">
    <property type="entry name" value="UCP015244"/>
</dbReference>
<dbReference type="Gene3D" id="1.10.10.10">
    <property type="entry name" value="Winged helix-like DNA-binding domain superfamily/Winged helix DNA-binding domain"/>
    <property type="match status" value="1"/>
</dbReference>
<evidence type="ECO:0000259" key="1">
    <source>
        <dbReference type="Pfam" id="PF09940"/>
    </source>
</evidence>
<dbReference type="InterPro" id="IPR032622">
    <property type="entry name" value="UCP01524_HTH"/>
</dbReference>
<evidence type="ECO:0000259" key="2">
    <source>
        <dbReference type="Pfam" id="PF16221"/>
    </source>
</evidence>
<dbReference type="Proteomes" id="UP000321614">
    <property type="component" value="Unassembled WGS sequence"/>
</dbReference>
<dbReference type="InterPro" id="IPR032610">
    <property type="entry name" value="DUF2172"/>
</dbReference>
<reference evidence="4 5" key="1">
    <citation type="submission" date="2019-07" db="EMBL/GenBank/DDBJ databases">
        <title>Rapid identification of Enteric Bacteria from Whole Genome Sequences (WGS) using Average Nucleotide Identity (ANI).</title>
        <authorList>
            <person name="Lane C."/>
        </authorList>
    </citation>
    <scope>NUCLEOTIDE SEQUENCE [LARGE SCALE GENOMIC DNA]</scope>
    <source>
        <strain evidence="4 5">2011D-8905</strain>
    </source>
</reference>
<proteinExistence type="predicted"/>
<dbReference type="SUPFAM" id="SSF53187">
    <property type="entry name" value="Zn-dependent exopeptidases"/>
    <property type="match status" value="1"/>
</dbReference>
<sequence>MPFLLKINYLKFYNKQKKDVINAKNITGGGMYDLTCKLFPICRSITGEGFRQSLKILDDAMGGGILKIHSIKSGTKVYDWEIPQEWKINDAYIITPDGEKICDFKMNNLHVLNYSQGIDQELELEQLQDHLYSIEEYPDAIPYVTSYYQRKWGFCIKHADKIKLKQGKYKVFIDAKHFDGVLNYADFIIPSTQNNKDEILISSYLCHPSMANNELSSPIVAIFLAKWLLEQKERKYNYRFLIAPETIGSIVYINKHLKYLQKYTKAGFALSCIGDDNAYSLIHSPNENTLSDKVALHTLKSKRNFKNFNFLDRGGNERQFNSPLVNLGIVGICRTRFGDYKEYHTSKDDLNFISQKGLEGGLEAMKEIILNLEINEIYTNTTICEPNLGKRGLYHTTNTHYTNSHIPLACNFLAYCDGKNDVLDIANKLNLQGYELKDLIEKLKENELIQ</sequence>
<dbReference type="PIRSF" id="PIRSF015244">
    <property type="entry name" value="UCP015244"/>
    <property type="match status" value="1"/>
</dbReference>
<keyword evidence="5" id="KW-1185">Reference proteome</keyword>
<dbReference type="EMBL" id="VOAW01000009">
    <property type="protein sequence ID" value="TWO27274.1"/>
    <property type="molecule type" value="Genomic_DNA"/>
</dbReference>
<dbReference type="Pfam" id="PF16221">
    <property type="entry name" value="HTH_47"/>
    <property type="match status" value="1"/>
</dbReference>